<protein>
    <submittedName>
        <fullName evidence="1">Uncharacterized protein</fullName>
    </submittedName>
</protein>
<name>A0A7R9EQ38_9NEOP</name>
<evidence type="ECO:0000313" key="1">
    <source>
        <dbReference type="EMBL" id="CAD7438267.1"/>
    </source>
</evidence>
<gene>
    <name evidence="1" type="ORF">TBIB3V08_LOCUS861</name>
</gene>
<dbReference type="EMBL" id="OD564427">
    <property type="protein sequence ID" value="CAD7438267.1"/>
    <property type="molecule type" value="Genomic_DNA"/>
</dbReference>
<dbReference type="AlphaFoldDB" id="A0A7R9EQ38"/>
<organism evidence="1">
    <name type="scientific">Timema bartmani</name>
    <dbReference type="NCBI Taxonomy" id="61472"/>
    <lineage>
        <taxon>Eukaryota</taxon>
        <taxon>Metazoa</taxon>
        <taxon>Ecdysozoa</taxon>
        <taxon>Arthropoda</taxon>
        <taxon>Hexapoda</taxon>
        <taxon>Insecta</taxon>
        <taxon>Pterygota</taxon>
        <taxon>Neoptera</taxon>
        <taxon>Polyneoptera</taxon>
        <taxon>Phasmatodea</taxon>
        <taxon>Timematodea</taxon>
        <taxon>Timematoidea</taxon>
        <taxon>Timematidae</taxon>
        <taxon>Timema</taxon>
    </lineage>
</organism>
<reference evidence="1" key="1">
    <citation type="submission" date="2020-11" db="EMBL/GenBank/DDBJ databases">
        <authorList>
            <person name="Tran Van P."/>
        </authorList>
    </citation>
    <scope>NUCLEOTIDE SEQUENCE</scope>
</reference>
<proteinExistence type="predicted"/>
<sequence length="249" mass="27753">MRSGLAPPLNLPPCEGLTTPASVPGRWANTNQGPESNWCVDTVGLEVKEGFGNQINLCWDRGLNPGPPAQRSDTLPLDHQVTRHYYTMYKMFLALSSASLKAILWDGGWEGERRGVASQPTKVSFRANKKRRITETVDDASYRTDRDSRLDLPIIYSLVYYKSSALDYVATEARVTLSEHHLYSAYLEAAREYRMVEIVALITPGCSYLRQSDMGLSTKGEGTCLVASTIYGFRDPSVLVGAERYFGRL</sequence>
<accession>A0A7R9EQ38</accession>